<comment type="subcellular location">
    <subcellularLocation>
        <location evidence="1">Cell envelope</location>
    </subcellularLocation>
</comment>
<dbReference type="PANTHER" id="PTHR42852">
    <property type="entry name" value="THIOL:DISULFIDE INTERCHANGE PROTEIN DSBE"/>
    <property type="match status" value="1"/>
</dbReference>
<proteinExistence type="predicted"/>
<keyword evidence="5" id="KW-0732">Signal</keyword>
<dbReference type="EMBL" id="JBBKXZ010000003">
    <property type="protein sequence ID" value="MFD3394984.1"/>
    <property type="molecule type" value="Genomic_DNA"/>
</dbReference>
<gene>
    <name evidence="7" type="ORF">U0R10_10155</name>
</gene>
<reference evidence="7 8" key="1">
    <citation type="submission" date="2024-03" db="EMBL/GenBank/DDBJ databases">
        <title>Aquirufa genome sequencing.</title>
        <authorList>
            <person name="Pitt A."/>
            <person name="Hahn M.W."/>
        </authorList>
    </citation>
    <scope>NUCLEOTIDE SEQUENCE [LARGE SCALE GENOMIC DNA]</scope>
    <source>
        <strain evidence="7 8">OSTEICH-129V</strain>
    </source>
</reference>
<name>A0ABW6DH07_9BACT</name>
<dbReference type="PANTHER" id="PTHR42852:SF6">
    <property type="entry name" value="THIOL:DISULFIDE INTERCHANGE PROTEIN DSBE"/>
    <property type="match status" value="1"/>
</dbReference>
<keyword evidence="2" id="KW-0201">Cytochrome c-type biogenesis</keyword>
<feature type="chain" id="PRO_5047070356" evidence="5">
    <location>
        <begin position="19"/>
        <end position="370"/>
    </location>
</feature>
<dbReference type="InterPro" id="IPR013766">
    <property type="entry name" value="Thioredoxin_domain"/>
</dbReference>
<organism evidence="7 8">
    <name type="scientific">Aquirufa avitistagni</name>
    <dbReference type="NCBI Taxonomy" id="3104728"/>
    <lineage>
        <taxon>Bacteria</taxon>
        <taxon>Pseudomonadati</taxon>
        <taxon>Bacteroidota</taxon>
        <taxon>Cytophagia</taxon>
        <taxon>Cytophagales</taxon>
        <taxon>Flectobacillaceae</taxon>
        <taxon>Aquirufa</taxon>
    </lineage>
</organism>
<feature type="domain" description="Thioredoxin" evidence="6">
    <location>
        <begin position="230"/>
        <end position="370"/>
    </location>
</feature>
<dbReference type="SUPFAM" id="SSF52833">
    <property type="entry name" value="Thioredoxin-like"/>
    <property type="match status" value="1"/>
</dbReference>
<keyword evidence="4" id="KW-0676">Redox-active center</keyword>
<dbReference type="InterPro" id="IPR017937">
    <property type="entry name" value="Thioredoxin_CS"/>
</dbReference>
<dbReference type="InterPro" id="IPR000866">
    <property type="entry name" value="AhpC/TSA"/>
</dbReference>
<evidence type="ECO:0000256" key="1">
    <source>
        <dbReference type="ARBA" id="ARBA00004196"/>
    </source>
</evidence>
<dbReference type="Gene3D" id="3.40.30.10">
    <property type="entry name" value="Glutaredoxin"/>
    <property type="match status" value="1"/>
</dbReference>
<evidence type="ECO:0000313" key="7">
    <source>
        <dbReference type="EMBL" id="MFD3394984.1"/>
    </source>
</evidence>
<evidence type="ECO:0000256" key="3">
    <source>
        <dbReference type="ARBA" id="ARBA00023157"/>
    </source>
</evidence>
<dbReference type="Proteomes" id="UP001598138">
    <property type="component" value="Unassembled WGS sequence"/>
</dbReference>
<dbReference type="CDD" id="cd02966">
    <property type="entry name" value="TlpA_like_family"/>
    <property type="match status" value="1"/>
</dbReference>
<evidence type="ECO:0000256" key="4">
    <source>
        <dbReference type="ARBA" id="ARBA00023284"/>
    </source>
</evidence>
<evidence type="ECO:0000256" key="5">
    <source>
        <dbReference type="SAM" id="SignalP"/>
    </source>
</evidence>
<feature type="signal peptide" evidence="5">
    <location>
        <begin position="1"/>
        <end position="18"/>
    </location>
</feature>
<dbReference type="RefSeq" id="WP_377983855.1">
    <property type="nucleotide sequence ID" value="NZ_JBBKXZ010000003.1"/>
</dbReference>
<dbReference type="PROSITE" id="PS51352">
    <property type="entry name" value="THIOREDOXIN_2"/>
    <property type="match status" value="1"/>
</dbReference>
<dbReference type="InterPro" id="IPR036249">
    <property type="entry name" value="Thioredoxin-like_sf"/>
</dbReference>
<dbReference type="InterPro" id="IPR050553">
    <property type="entry name" value="Thioredoxin_ResA/DsbE_sf"/>
</dbReference>
<dbReference type="Pfam" id="PF00578">
    <property type="entry name" value="AhpC-TSA"/>
    <property type="match status" value="1"/>
</dbReference>
<evidence type="ECO:0000259" key="6">
    <source>
        <dbReference type="PROSITE" id="PS51352"/>
    </source>
</evidence>
<dbReference type="PROSITE" id="PS00194">
    <property type="entry name" value="THIOREDOXIN_1"/>
    <property type="match status" value="1"/>
</dbReference>
<keyword evidence="3" id="KW-1015">Disulfide bond</keyword>
<comment type="caution">
    <text evidence="7">The sequence shown here is derived from an EMBL/GenBank/DDBJ whole genome shotgun (WGS) entry which is preliminary data.</text>
</comment>
<keyword evidence="8" id="KW-1185">Reference proteome</keyword>
<accession>A0ABW6DH07</accession>
<evidence type="ECO:0000256" key="2">
    <source>
        <dbReference type="ARBA" id="ARBA00022748"/>
    </source>
</evidence>
<protein>
    <submittedName>
        <fullName evidence="7">TlpA disulfide reductase family protein</fullName>
    </submittedName>
</protein>
<sequence length="370" mass="41489">MKQLFFFLLFLGPCALFAQDYEVRVQANQVVPSKRIFLEVINGRGQAVKIDSMLPNAKKEVVFKGKVLDQGGFYLVNFFDIANPQKVLLILEGGEKISVQAEGINTPEKSGAFSVQGNTPNIQFMNQILELSSNLQKRVAVWNAEFQKNPKDQARIQAAFEQAQQEQFTQIKALIPQMGTNLVALWATNFLPAESELATLEEIGARFAQARPNHPQVKPFLENLTRLKGAAEGSEAPEIALNTPEGTVLPLSSLRGKYVLIDFWASWCGPCRRENPNVIKTYAKYKDKGFEIYGVSLDKDRQAWLKAIEVDQLTWKHVSDLQYWNSVAAQAYQVSSIPMTFLVDPQGKIIAKGLRGETLNQYLENLFSGK</sequence>
<evidence type="ECO:0000313" key="8">
    <source>
        <dbReference type="Proteomes" id="UP001598138"/>
    </source>
</evidence>